<reference evidence="9 11" key="2">
    <citation type="submission" date="2018-05" db="EMBL/GenBank/DDBJ databases">
        <title>Vancomycin-resistant Enterococcus faecium strain from Chelyabinsk, Russia.</title>
        <authorList>
            <person name="Gostev V."/>
            <person name="Goncharov A."/>
            <person name="Kolodzhieva V."/>
            <person name="Suvorov A."/>
            <person name="Sidorenko S."/>
            <person name="Zueva L."/>
        </authorList>
    </citation>
    <scope>NUCLEOTIDE SEQUENCE [LARGE SCALE GENOMIC DNA]</scope>
    <source>
        <strain evidence="9 11">20</strain>
    </source>
</reference>
<dbReference type="GO" id="GO:0016209">
    <property type="term" value="F:antioxidant activity"/>
    <property type="evidence" value="ECO:0007669"/>
    <property type="project" value="InterPro"/>
</dbReference>
<dbReference type="STRING" id="1352.AL014_00970"/>
<evidence type="ECO:0000256" key="5">
    <source>
        <dbReference type="ARBA" id="ARBA00023284"/>
    </source>
</evidence>
<dbReference type="GO" id="GO:0017004">
    <property type="term" value="P:cytochrome complex assembly"/>
    <property type="evidence" value="ECO:0007669"/>
    <property type="project" value="UniProtKB-KW"/>
</dbReference>
<evidence type="ECO:0000256" key="1">
    <source>
        <dbReference type="ARBA" id="ARBA00004196"/>
    </source>
</evidence>
<dbReference type="GO" id="GO:0016491">
    <property type="term" value="F:oxidoreductase activity"/>
    <property type="evidence" value="ECO:0007669"/>
    <property type="project" value="InterPro"/>
</dbReference>
<evidence type="ECO:0000313" key="7">
    <source>
        <dbReference type="EMBL" id="KAB7572739.1"/>
    </source>
</evidence>
<dbReference type="GO" id="GO:0030313">
    <property type="term" value="C:cell envelope"/>
    <property type="evidence" value="ECO:0007669"/>
    <property type="project" value="UniProtKB-SubCell"/>
</dbReference>
<evidence type="ECO:0000259" key="6">
    <source>
        <dbReference type="PROSITE" id="PS51352"/>
    </source>
</evidence>
<organism evidence="8 10">
    <name type="scientific">Enterococcus faecium</name>
    <name type="common">Streptococcus faecium</name>
    <dbReference type="NCBI Taxonomy" id="1352"/>
    <lineage>
        <taxon>Bacteria</taxon>
        <taxon>Bacillati</taxon>
        <taxon>Bacillota</taxon>
        <taxon>Bacilli</taxon>
        <taxon>Lactobacillales</taxon>
        <taxon>Enterococcaceae</taxon>
        <taxon>Enterococcus</taxon>
    </lineage>
</organism>
<dbReference type="EMBL" id="WEFP01000003">
    <property type="protein sequence ID" value="KAB7572739.1"/>
    <property type="molecule type" value="Genomic_DNA"/>
</dbReference>
<dbReference type="CDD" id="cd02966">
    <property type="entry name" value="TlpA_like_family"/>
    <property type="match status" value="1"/>
</dbReference>
<keyword evidence="3" id="KW-0735">Signal-anchor</keyword>
<dbReference type="EMBL" id="MVGJ01000155">
    <property type="protein sequence ID" value="OOL79815.1"/>
    <property type="molecule type" value="Genomic_DNA"/>
</dbReference>
<evidence type="ECO:0000256" key="3">
    <source>
        <dbReference type="ARBA" id="ARBA00022968"/>
    </source>
</evidence>
<keyword evidence="4" id="KW-1015">Disulfide bond</keyword>
<dbReference type="Gene3D" id="3.40.30.10">
    <property type="entry name" value="Glutaredoxin"/>
    <property type="match status" value="1"/>
</dbReference>
<protein>
    <submittedName>
        <fullName evidence="8">Thioredoxin</fullName>
    </submittedName>
    <submittedName>
        <fullName evidence="7">TlpA family protein disulfide reductase</fullName>
    </submittedName>
</protein>
<dbReference type="RefSeq" id="WP_002330699.1">
    <property type="nucleotide sequence ID" value="NZ_AP019409.1"/>
</dbReference>
<dbReference type="InterPro" id="IPR013766">
    <property type="entry name" value="Thioredoxin_domain"/>
</dbReference>
<comment type="subcellular location">
    <subcellularLocation>
        <location evidence="1">Cell envelope</location>
    </subcellularLocation>
</comment>
<reference evidence="8 10" key="1">
    <citation type="submission" date="2017-02" db="EMBL/GenBank/DDBJ databases">
        <title>Clonality and virulence of isolates of VRE in Hematopoietic Stem Cell Transplanted (HSCT) patients.</title>
        <authorList>
            <person name="Marchi A.P."/>
            <person name="Martins R.C."/>
            <person name="Marie S.K."/>
            <person name="Levin A.S."/>
            <person name="Costa S.F."/>
        </authorList>
    </citation>
    <scope>NUCLEOTIDE SEQUENCE [LARGE SCALE GENOMIC DNA]</scope>
    <source>
        <strain evidence="8 10">LIM1759</strain>
    </source>
</reference>
<gene>
    <name evidence="8" type="ORF">B1P95_14530</name>
    <name evidence="9" type="ORF">DKP91_17110</name>
    <name evidence="7" type="ORF">GBM73_15305</name>
</gene>
<dbReference type="EMBL" id="QHGU01000287">
    <property type="protein sequence ID" value="PZM51175.1"/>
    <property type="molecule type" value="Genomic_DNA"/>
</dbReference>
<dbReference type="InterPro" id="IPR017937">
    <property type="entry name" value="Thioredoxin_CS"/>
</dbReference>
<dbReference type="Proteomes" id="UP000249070">
    <property type="component" value="Unassembled WGS sequence"/>
</dbReference>
<evidence type="ECO:0000313" key="8">
    <source>
        <dbReference type="EMBL" id="OOL79815.1"/>
    </source>
</evidence>
<sequence length="149" mass="16763">MLSEKTDLENTEAFNKESVKDLRKLPTKDINGKDFTSKDFEKYDLTMVNVFATWCTACVKEIPDLVEVQNEMKSKGVNIVGVVTDPVDDNGENKEAIEKSKLIHEKTKASYPFLMPDGMATLFLTKIIRCCECCGVMAPIALDNEHPRI</sequence>
<evidence type="ECO:0000256" key="4">
    <source>
        <dbReference type="ARBA" id="ARBA00023157"/>
    </source>
</evidence>
<dbReference type="InterPro" id="IPR050553">
    <property type="entry name" value="Thioredoxin_ResA/DsbE_sf"/>
</dbReference>
<dbReference type="PROSITE" id="PS00194">
    <property type="entry name" value="THIOREDOXIN_1"/>
    <property type="match status" value="1"/>
</dbReference>
<proteinExistence type="predicted"/>
<keyword evidence="2" id="KW-0201">Cytochrome c-type biogenesis</keyword>
<evidence type="ECO:0000313" key="9">
    <source>
        <dbReference type="EMBL" id="PZM51175.1"/>
    </source>
</evidence>
<dbReference type="AlphaFoldDB" id="A0A1A7TAA9"/>
<dbReference type="InterPro" id="IPR000866">
    <property type="entry name" value="AhpC/TSA"/>
</dbReference>
<dbReference type="InterPro" id="IPR036249">
    <property type="entry name" value="Thioredoxin-like_sf"/>
</dbReference>
<accession>A0A1A7TAA9</accession>
<evidence type="ECO:0000313" key="10">
    <source>
        <dbReference type="Proteomes" id="UP000191171"/>
    </source>
</evidence>
<dbReference type="PANTHER" id="PTHR42852">
    <property type="entry name" value="THIOL:DISULFIDE INTERCHANGE PROTEIN DSBE"/>
    <property type="match status" value="1"/>
</dbReference>
<keyword evidence="5" id="KW-0676">Redox-active center</keyword>
<dbReference type="Proteomes" id="UP000191171">
    <property type="component" value="Unassembled WGS sequence"/>
</dbReference>
<evidence type="ECO:0000313" key="12">
    <source>
        <dbReference type="Proteomes" id="UP000469871"/>
    </source>
</evidence>
<name>A0A1A7TAA9_ENTFC</name>
<dbReference type="Pfam" id="PF00578">
    <property type="entry name" value="AhpC-TSA"/>
    <property type="match status" value="1"/>
</dbReference>
<evidence type="ECO:0000313" key="11">
    <source>
        <dbReference type="Proteomes" id="UP000249070"/>
    </source>
</evidence>
<comment type="caution">
    <text evidence="8">The sequence shown here is derived from an EMBL/GenBank/DDBJ whole genome shotgun (WGS) entry which is preliminary data.</text>
</comment>
<reference evidence="7 12" key="3">
    <citation type="submission" date="2019-10" db="EMBL/GenBank/DDBJ databases">
        <title>Evolutionary dynamics of vancomycin-resistant Enterococcus faecium during gastrointestinal tract colonization and bloodstream infection in immunocompromised pediatric patients.</title>
        <authorList>
            <person name="Chilambi G.S."/>
            <person name="Nordstrom H.R."/>
            <person name="Evans D.R."/>
            <person name="Ferrolino J."/>
            <person name="Hayden R.T."/>
            <person name="Maron G.M."/>
            <person name="Vo A.N."/>
            <person name="Gilmore M.S."/>
            <person name="Wolf J."/>
            <person name="Rosch J.W."/>
            <person name="Van Tyne D."/>
        </authorList>
    </citation>
    <scope>NUCLEOTIDE SEQUENCE [LARGE SCALE GENOMIC DNA]</scope>
    <source>
        <strain evidence="7 12">VRECG27</strain>
    </source>
</reference>
<dbReference type="SUPFAM" id="SSF52833">
    <property type="entry name" value="Thioredoxin-like"/>
    <property type="match status" value="1"/>
</dbReference>
<evidence type="ECO:0000256" key="2">
    <source>
        <dbReference type="ARBA" id="ARBA00022748"/>
    </source>
</evidence>
<dbReference type="PANTHER" id="PTHR42852:SF6">
    <property type="entry name" value="THIOL:DISULFIDE INTERCHANGE PROTEIN DSBE"/>
    <property type="match status" value="1"/>
</dbReference>
<feature type="domain" description="Thioredoxin" evidence="6">
    <location>
        <begin position="13"/>
        <end position="149"/>
    </location>
</feature>
<dbReference type="PROSITE" id="PS51352">
    <property type="entry name" value="THIOREDOXIN_2"/>
    <property type="match status" value="1"/>
</dbReference>
<dbReference type="Proteomes" id="UP000469871">
    <property type="component" value="Unassembled WGS sequence"/>
</dbReference>
<keyword evidence="3" id="KW-0812">Transmembrane</keyword>